<feature type="region of interest" description="Disordered" evidence="2">
    <location>
        <begin position="1"/>
        <end position="212"/>
    </location>
</feature>
<dbReference type="AlphaFoldDB" id="A0A066XRX2"/>
<feature type="compositionally biased region" description="Polar residues" evidence="2">
    <location>
        <begin position="164"/>
        <end position="175"/>
    </location>
</feature>
<name>A0A066XRX2_COLSU</name>
<proteinExistence type="predicted"/>
<feature type="region of interest" description="Disordered" evidence="2">
    <location>
        <begin position="345"/>
        <end position="369"/>
    </location>
</feature>
<feature type="compositionally biased region" description="Low complexity" evidence="2">
    <location>
        <begin position="104"/>
        <end position="113"/>
    </location>
</feature>
<keyword evidence="4" id="KW-1185">Reference proteome</keyword>
<evidence type="ECO:0000256" key="2">
    <source>
        <dbReference type="SAM" id="MobiDB-lite"/>
    </source>
</evidence>
<evidence type="ECO:0000313" key="3">
    <source>
        <dbReference type="EMBL" id="KDN71993.1"/>
    </source>
</evidence>
<feature type="compositionally biased region" description="Low complexity" evidence="2">
    <location>
        <begin position="138"/>
        <end position="150"/>
    </location>
</feature>
<gene>
    <name evidence="3" type="ORF">CSUB01_08003</name>
</gene>
<accession>A0A066XRX2</accession>
<feature type="coiled-coil region" evidence="1">
    <location>
        <begin position="282"/>
        <end position="344"/>
    </location>
</feature>
<reference evidence="4" key="1">
    <citation type="journal article" date="2014" name="Genome Announc.">
        <title>Draft genome sequence of Colletotrichum sublineola, a destructive pathogen of cultivated sorghum.</title>
        <authorList>
            <person name="Baroncelli R."/>
            <person name="Sanz-Martin J.M."/>
            <person name="Rech G.E."/>
            <person name="Sukno S.A."/>
            <person name="Thon M.R."/>
        </authorList>
    </citation>
    <scope>NUCLEOTIDE SEQUENCE [LARGE SCALE GENOMIC DNA]</scope>
    <source>
        <strain evidence="4">TX430BB</strain>
    </source>
</reference>
<protein>
    <submittedName>
        <fullName evidence="3">Uncharacterized protein</fullName>
    </submittedName>
</protein>
<feature type="compositionally biased region" description="Polar residues" evidence="2">
    <location>
        <begin position="436"/>
        <end position="447"/>
    </location>
</feature>
<organism evidence="3 4">
    <name type="scientific">Colletotrichum sublineola</name>
    <name type="common">Sorghum anthracnose fungus</name>
    <dbReference type="NCBI Taxonomy" id="1173701"/>
    <lineage>
        <taxon>Eukaryota</taxon>
        <taxon>Fungi</taxon>
        <taxon>Dikarya</taxon>
        <taxon>Ascomycota</taxon>
        <taxon>Pezizomycotina</taxon>
        <taxon>Sordariomycetes</taxon>
        <taxon>Hypocreomycetidae</taxon>
        <taxon>Glomerellales</taxon>
        <taxon>Glomerellaceae</taxon>
        <taxon>Colletotrichum</taxon>
        <taxon>Colletotrichum graminicola species complex</taxon>
    </lineage>
</organism>
<evidence type="ECO:0000256" key="1">
    <source>
        <dbReference type="SAM" id="Coils"/>
    </source>
</evidence>
<dbReference type="Proteomes" id="UP000027238">
    <property type="component" value="Unassembled WGS sequence"/>
</dbReference>
<sequence>MLSRHAAAEASTPDSPMSVPRPPTQRPGMNGTQTPRRHAHGPSSVVAENDLASPSALSSGTINIKLPVHPEPCRNSPSSGPDRSFPQPRSAHHQRQQSVPNFPSSSNNSNNSSIPQVTVSPSLERGSGRPLSVNMPFTGDNRSGGRSSDTGRGGILSGWLGAGSPSTQESNNTKGQAARRNEHVPEGTPANGPRKGQTISTGTAPKDVSPSTSRFTFFSSPFSKNIQPQIDPKQDEELLSLNIQNALFPPSSPTHRDAFSPSAFKNLEATAIGLLTRFQSAYQRQDAALRELRTEKEAQAEESDEADTRIQHLRVQLENMASKVAEQEQSMQQLIAELNAEKKARHEERMARERNRPLSEGSSISEDLGVEEDMARRKWRKSAGFDTDEESVEDASVFSRSRSPTTAAPSVFEGSIVEMSPSPQPPKVNTLGPPKTSRSSVQKPSPQQANVFQKLMRGVTGDAANQGGGPASCTNCRGQDQRAAWDTVSLLRDENRGLKHRVAELETCVDNALDAVNGLGLD</sequence>
<dbReference type="eggNOG" id="ENOG502SCZX">
    <property type="taxonomic scope" value="Eukaryota"/>
</dbReference>
<dbReference type="OrthoDB" id="5377009at2759"/>
<dbReference type="OMA" id="SDWFQGK"/>
<feature type="compositionally biased region" description="Basic and acidic residues" evidence="2">
    <location>
        <begin position="345"/>
        <end position="357"/>
    </location>
</feature>
<feature type="compositionally biased region" description="Polar residues" evidence="2">
    <location>
        <begin position="398"/>
        <end position="408"/>
    </location>
</feature>
<feature type="region of interest" description="Disordered" evidence="2">
    <location>
        <begin position="385"/>
        <end position="447"/>
    </location>
</feature>
<evidence type="ECO:0000313" key="4">
    <source>
        <dbReference type="Proteomes" id="UP000027238"/>
    </source>
</evidence>
<dbReference type="HOGENOM" id="CLU_030582_2_0_1"/>
<dbReference type="EMBL" id="JMSE01000077">
    <property type="protein sequence ID" value="KDN71993.1"/>
    <property type="molecule type" value="Genomic_DNA"/>
</dbReference>
<keyword evidence="1" id="KW-0175">Coiled coil</keyword>
<comment type="caution">
    <text evidence="3">The sequence shown here is derived from an EMBL/GenBank/DDBJ whole genome shotgun (WGS) entry which is preliminary data.</text>
</comment>